<accession>A0A3N0ZAS1</accession>
<dbReference type="Proteomes" id="UP000281406">
    <property type="component" value="Unassembled WGS sequence"/>
</dbReference>
<dbReference type="EMBL" id="RJVU01000282">
    <property type="protein sequence ID" value="ROL55412.1"/>
    <property type="molecule type" value="Genomic_DNA"/>
</dbReference>
<organism evidence="1 2">
    <name type="scientific">Anabarilius grahami</name>
    <name type="common">Kanglang fish</name>
    <name type="synonym">Barilius grahami</name>
    <dbReference type="NCBI Taxonomy" id="495550"/>
    <lineage>
        <taxon>Eukaryota</taxon>
        <taxon>Metazoa</taxon>
        <taxon>Chordata</taxon>
        <taxon>Craniata</taxon>
        <taxon>Vertebrata</taxon>
        <taxon>Euteleostomi</taxon>
        <taxon>Actinopterygii</taxon>
        <taxon>Neopterygii</taxon>
        <taxon>Teleostei</taxon>
        <taxon>Ostariophysi</taxon>
        <taxon>Cypriniformes</taxon>
        <taxon>Xenocyprididae</taxon>
        <taxon>Xenocypridinae</taxon>
        <taxon>Xenocypridinae incertae sedis</taxon>
        <taxon>Anabarilius</taxon>
    </lineage>
</organism>
<dbReference type="AlphaFoldDB" id="A0A3N0ZAS1"/>
<sequence>MIQSVQNLVSDMSCDGASNVCLKDDSTPLKCWEHPAEAKLDLAGSHTSRLPWCLPRPASPLERPQRGTQADCDNKVHSFKNHRGLLEVSPKPELSAYKECRVIYILTTVSLTSPPYLHSFWCSKGVQLEFVGMVSKLPDKAPKTKSPSGTARLKTAHPLDPCTFKHKGSLYLPILFLSQSGRFFKGYISGYYEIADSCARWLPHNRPFQKCAEQCGEEF</sequence>
<proteinExistence type="predicted"/>
<protein>
    <submittedName>
        <fullName evidence="1">Uncharacterized protein</fullName>
    </submittedName>
</protein>
<comment type="caution">
    <text evidence="1">The sequence shown here is derived from an EMBL/GenBank/DDBJ whole genome shotgun (WGS) entry which is preliminary data.</text>
</comment>
<dbReference type="OrthoDB" id="10477316at2759"/>
<reference evidence="1 2" key="1">
    <citation type="submission" date="2018-10" db="EMBL/GenBank/DDBJ databases">
        <title>Genome assembly for a Yunnan-Guizhou Plateau 3E fish, Anabarilius grahami (Regan), and its evolutionary and genetic applications.</title>
        <authorList>
            <person name="Jiang W."/>
        </authorList>
    </citation>
    <scope>NUCLEOTIDE SEQUENCE [LARGE SCALE GENOMIC DNA]</scope>
    <source>
        <strain evidence="1">AG-KIZ</strain>
        <tissue evidence="1">Muscle</tissue>
    </source>
</reference>
<evidence type="ECO:0000313" key="2">
    <source>
        <dbReference type="Proteomes" id="UP000281406"/>
    </source>
</evidence>
<keyword evidence="2" id="KW-1185">Reference proteome</keyword>
<gene>
    <name evidence="1" type="ORF">DPX16_20788</name>
</gene>
<evidence type="ECO:0000313" key="1">
    <source>
        <dbReference type="EMBL" id="ROL55412.1"/>
    </source>
</evidence>
<name>A0A3N0ZAS1_ANAGA</name>